<name>A0ABQ7GLK2_DUNSA</name>
<feature type="compositionally biased region" description="Low complexity" evidence="1">
    <location>
        <begin position="94"/>
        <end position="107"/>
    </location>
</feature>
<comment type="caution">
    <text evidence="2">The sequence shown here is derived from an EMBL/GenBank/DDBJ whole genome shotgun (WGS) entry which is preliminary data.</text>
</comment>
<accession>A0ABQ7GLK2</accession>
<feature type="region of interest" description="Disordered" evidence="1">
    <location>
        <begin position="83"/>
        <end position="107"/>
    </location>
</feature>
<evidence type="ECO:0000313" key="3">
    <source>
        <dbReference type="Proteomes" id="UP000815325"/>
    </source>
</evidence>
<evidence type="ECO:0000256" key="1">
    <source>
        <dbReference type="SAM" id="MobiDB-lite"/>
    </source>
</evidence>
<feature type="compositionally biased region" description="Basic and acidic residues" evidence="1">
    <location>
        <begin position="144"/>
        <end position="155"/>
    </location>
</feature>
<sequence>MQVIRQQLHVGYDLLLDMGKQQQQQQQQEAAPPGRACVVWDEHASGAQLQSLAMLPALLTTPCLHTHLKVPLQSLVRMCRAQTEAPGESKARQQGDGQQQQGQQQQQQRVVQEQSQLAWQQQAQSEQQQGLDLEQQAVHQQQPGKHEGASKRSWAELRAGSGAPGTELEGASQHSKRHKLDPQDSSTTRGQESSSRPAHSCRSVGPFVCSVRLEDLQVNTQRVHRVCGRPVVQQDLGDLLAMMMDSQECAEPSQSQGRQEQSRPPHSPAGVPPHQGRAEAAQAQHAQGMLHGQQQQQQQQRQQQQQQQQACGQDPPLQQPPKEFDSHVRH</sequence>
<feature type="compositionally biased region" description="Low complexity" evidence="1">
    <location>
        <begin position="280"/>
        <end position="316"/>
    </location>
</feature>
<protein>
    <submittedName>
        <fullName evidence="2">Uncharacterized protein</fullName>
    </submittedName>
</protein>
<evidence type="ECO:0000313" key="2">
    <source>
        <dbReference type="EMBL" id="KAF5835437.1"/>
    </source>
</evidence>
<feature type="compositionally biased region" description="Polar residues" evidence="1">
    <location>
        <begin position="183"/>
        <end position="197"/>
    </location>
</feature>
<keyword evidence="3" id="KW-1185">Reference proteome</keyword>
<organism evidence="2 3">
    <name type="scientific">Dunaliella salina</name>
    <name type="common">Green alga</name>
    <name type="synonym">Protococcus salinus</name>
    <dbReference type="NCBI Taxonomy" id="3046"/>
    <lineage>
        <taxon>Eukaryota</taxon>
        <taxon>Viridiplantae</taxon>
        <taxon>Chlorophyta</taxon>
        <taxon>core chlorophytes</taxon>
        <taxon>Chlorophyceae</taxon>
        <taxon>CS clade</taxon>
        <taxon>Chlamydomonadales</taxon>
        <taxon>Dunaliellaceae</taxon>
        <taxon>Dunaliella</taxon>
    </lineage>
</organism>
<feature type="compositionally biased region" description="Polar residues" evidence="1">
    <location>
        <begin position="252"/>
        <end position="264"/>
    </location>
</feature>
<gene>
    <name evidence="2" type="ORF">DUNSADRAFT_7425</name>
</gene>
<reference evidence="2" key="1">
    <citation type="submission" date="2017-08" db="EMBL/GenBank/DDBJ databases">
        <authorList>
            <person name="Polle J.E."/>
            <person name="Barry K."/>
            <person name="Cushman J."/>
            <person name="Schmutz J."/>
            <person name="Tran D."/>
            <person name="Hathwaick L.T."/>
            <person name="Yim W.C."/>
            <person name="Jenkins J."/>
            <person name="Mckie-Krisberg Z.M."/>
            <person name="Prochnik S."/>
            <person name="Lindquist E."/>
            <person name="Dockter R.B."/>
            <person name="Adam C."/>
            <person name="Molina H."/>
            <person name="Bunkerborg J."/>
            <person name="Jin E."/>
            <person name="Buchheim M."/>
            <person name="Magnuson J."/>
        </authorList>
    </citation>
    <scope>NUCLEOTIDE SEQUENCE</scope>
    <source>
        <strain evidence="2">CCAP 19/18</strain>
    </source>
</reference>
<feature type="region of interest" description="Disordered" evidence="1">
    <location>
        <begin position="128"/>
        <end position="203"/>
    </location>
</feature>
<dbReference type="Proteomes" id="UP000815325">
    <property type="component" value="Unassembled WGS sequence"/>
</dbReference>
<proteinExistence type="predicted"/>
<feature type="region of interest" description="Disordered" evidence="1">
    <location>
        <begin position="247"/>
        <end position="330"/>
    </location>
</feature>
<dbReference type="EMBL" id="MU069705">
    <property type="protein sequence ID" value="KAF5835437.1"/>
    <property type="molecule type" value="Genomic_DNA"/>
</dbReference>